<dbReference type="EMBL" id="JAZHXJ010003593">
    <property type="protein sequence ID" value="KAL1835050.1"/>
    <property type="molecule type" value="Genomic_DNA"/>
</dbReference>
<keyword evidence="4" id="KW-1185">Reference proteome</keyword>
<accession>A0ABR3UZK7</accession>
<protein>
    <submittedName>
        <fullName evidence="3">Uncharacterized protein</fullName>
    </submittedName>
</protein>
<evidence type="ECO:0000313" key="4">
    <source>
        <dbReference type="Proteomes" id="UP001586593"/>
    </source>
</evidence>
<reference evidence="3 4" key="1">
    <citation type="journal article" date="2024" name="Commun. Biol.">
        <title>Comparative genomic analysis of thermophilic fungi reveals convergent evolutionary adaptations and gene losses.</title>
        <authorList>
            <person name="Steindorff A.S."/>
            <person name="Aguilar-Pontes M.V."/>
            <person name="Robinson A.J."/>
            <person name="Andreopoulos B."/>
            <person name="LaButti K."/>
            <person name="Kuo A."/>
            <person name="Mondo S."/>
            <person name="Riley R."/>
            <person name="Otillar R."/>
            <person name="Haridas S."/>
            <person name="Lipzen A."/>
            <person name="Grimwood J."/>
            <person name="Schmutz J."/>
            <person name="Clum A."/>
            <person name="Reid I.D."/>
            <person name="Moisan M.C."/>
            <person name="Butler G."/>
            <person name="Nguyen T.T.M."/>
            <person name="Dewar K."/>
            <person name="Conant G."/>
            <person name="Drula E."/>
            <person name="Henrissat B."/>
            <person name="Hansel C."/>
            <person name="Singer S."/>
            <person name="Hutchinson M.I."/>
            <person name="de Vries R.P."/>
            <person name="Natvig D.O."/>
            <person name="Powell A.J."/>
            <person name="Tsang A."/>
            <person name="Grigoriev I.V."/>
        </authorList>
    </citation>
    <scope>NUCLEOTIDE SEQUENCE [LARGE SCALE GENOMIC DNA]</scope>
    <source>
        <strain evidence="3 4">ATCC 24622</strain>
    </source>
</reference>
<name>A0ABR3UZK7_9PEZI</name>
<proteinExistence type="predicted"/>
<sequence>MLAHNCCLPLLRFCSSDLLGLPATDARDKLLVLLVRVHVLDQRLLSGLGPSGGRLGRPEHASRRRRRSSPAGPRPDARLLLLLCRRGRGRGAVALLLLLLLVVLRFLLVAVSSFFPLRGRFAPRQAHGQQHVLRPRHPVHDVVHVPPHLLLGRDHFPQVLQVPARRRVQPDRDGLVVVQGRVDARVLGRAALAHDQEGRDHLLAR</sequence>
<comment type="caution">
    <text evidence="3">The sequence shown here is derived from an EMBL/GenBank/DDBJ whole genome shotgun (WGS) entry which is preliminary data.</text>
</comment>
<evidence type="ECO:0000256" key="2">
    <source>
        <dbReference type="SAM" id="Phobius"/>
    </source>
</evidence>
<evidence type="ECO:0000256" key="1">
    <source>
        <dbReference type="SAM" id="MobiDB-lite"/>
    </source>
</evidence>
<evidence type="ECO:0000313" key="3">
    <source>
        <dbReference type="EMBL" id="KAL1835050.1"/>
    </source>
</evidence>
<keyword evidence="2" id="KW-0472">Membrane</keyword>
<keyword evidence="2" id="KW-1133">Transmembrane helix</keyword>
<dbReference type="Proteomes" id="UP001586593">
    <property type="component" value="Unassembled WGS sequence"/>
</dbReference>
<keyword evidence="2" id="KW-0812">Transmembrane</keyword>
<feature type="transmembrane region" description="Helical" evidence="2">
    <location>
        <begin position="92"/>
        <end position="115"/>
    </location>
</feature>
<gene>
    <name evidence="3" type="ORF">VTK73DRAFT_6366</name>
</gene>
<organism evidence="3 4">
    <name type="scientific">Phialemonium thermophilum</name>
    <dbReference type="NCBI Taxonomy" id="223376"/>
    <lineage>
        <taxon>Eukaryota</taxon>
        <taxon>Fungi</taxon>
        <taxon>Dikarya</taxon>
        <taxon>Ascomycota</taxon>
        <taxon>Pezizomycotina</taxon>
        <taxon>Sordariomycetes</taxon>
        <taxon>Sordariomycetidae</taxon>
        <taxon>Cephalothecales</taxon>
        <taxon>Cephalothecaceae</taxon>
        <taxon>Phialemonium</taxon>
    </lineage>
</organism>
<feature type="region of interest" description="Disordered" evidence="1">
    <location>
        <begin position="51"/>
        <end position="73"/>
    </location>
</feature>